<dbReference type="SUPFAM" id="SSF55874">
    <property type="entry name" value="ATPase domain of HSP90 chaperone/DNA topoisomerase II/histidine kinase"/>
    <property type="match status" value="1"/>
</dbReference>
<gene>
    <name evidence="2" type="ORF">DWX90_14330</name>
</gene>
<name>A0AA92W1H0_9BACT</name>
<dbReference type="RefSeq" id="WP_119228152.1">
    <property type="nucleotide sequence ID" value="NZ_JANDXH010000002.1"/>
</dbReference>
<comment type="caution">
    <text evidence="2">The sequence shown here is derived from an EMBL/GenBank/DDBJ whole genome shotgun (WGS) entry which is preliminary data.</text>
</comment>
<dbReference type="InterPro" id="IPR024975">
    <property type="entry name" value="NOV_C"/>
</dbReference>
<evidence type="ECO:0000259" key="1">
    <source>
        <dbReference type="Pfam" id="PF13020"/>
    </source>
</evidence>
<dbReference type="AlphaFoldDB" id="A0AA92W1H0"/>
<organism evidence="2 3">
    <name type="scientific">Segatella copri</name>
    <dbReference type="NCBI Taxonomy" id="165179"/>
    <lineage>
        <taxon>Bacteria</taxon>
        <taxon>Pseudomonadati</taxon>
        <taxon>Bacteroidota</taxon>
        <taxon>Bacteroidia</taxon>
        <taxon>Bacteroidales</taxon>
        <taxon>Prevotellaceae</taxon>
        <taxon>Segatella</taxon>
    </lineage>
</organism>
<dbReference type="NCBIfam" id="NF047352">
    <property type="entry name" value="P_loop_sacsin"/>
    <property type="match status" value="1"/>
</dbReference>
<sequence length="1071" mass="124454">MEKEIGFESIEDYQNYLKQRQEVMAYCKKISQGIENLDEKSGERAIWELVQNARDMDENSHIRIELKPDKIVFSHRGKPFDYTSLLALVNQNSSKDNPGADLVGQYGTGFMTTHAFCDIVKVSAPYKVMSGPGKLIGYVYMQDLELNRSYRNDLEKAIEEMRSEMKLVDNMHKTTPLYPTYDSLTEEQKWTSFTYRLESSNVDSISRQLASAIRLMPFVLVINGRIKEIEVKNLYAKCHFRIIKKDSASKQRMEGNTEWYKIVDEVEITNMLTGKSMSVAVTSLQLFNENGKVNDVVILPPFPECCGSVDTIPSLFLWFPLLGTESFGVNFIFHSKRWYPVEKRNNIMLPENVPSKCEKGAHNEEILHEMMATLHRYYAYEGNAYSLNRDMCIVNFHSDKEDEVTTKFYTDLQDMWKAVVPSWKVIPTEEGKKAMADARVRVLHPDFYSKLTEEKRTQYEPMLAEYAKNVKYNEEECYLLPTLDLIAWSEVVHLWRCDRDSEFYVTIKDVCKSVQKKSDKLHCFLSFLVDSDNTALMDDYELLPNRKGNLKRKGDLRHGDFMTARLYALTEFLMGSDADRMIDTAYNDIGKVATYKPEDLQRSISQTIGKWRTDTLGNNKTPLTIKQLDALIAFSSATSQIVFNNYRGRMMPWIVRIHEKQFARYDQPKIVEKEDDFYNPAFNLLLDYTLYVISLKDKKWVKDNEQLLKDFLTEYATSNAKERLERLDEFAVIPNYNYQLCTKKKLSKNVNIHEDLAKFYQNVIKEDLHEHWVHTNFSAIFVYNEEKASEVANKIQTTLSDGDFQDTVVLDIIELAENESIDSWKILFKSIYNQRESIRYKLGTPAERKAINRMMKKKDPELLELMADVAEREDAKDVINNVNNIIAQIEHDAYIKMLGTYVESHVQKFLAEALEPIGIVVNNEQCGQDFVLSKQGYENYHVEVKSRWENDQSVEMSSTQFRCAVNIPDRYALISVNMCKFDHSRAEKNNPMEMSEIYDNIKCLDNIGTLEADLCKRVDEAFKGGEQDIRLDGAYKVRVPQSVFKTYPLDFNGLLERIKKHFSQTVREVKE</sequence>
<accession>A0AA92W1H0</accession>
<dbReference type="Proteomes" id="UP000286113">
    <property type="component" value="Unassembled WGS sequence"/>
</dbReference>
<feature type="domain" description="Protein NO VEIN C-terminal" evidence="1">
    <location>
        <begin position="922"/>
        <end position="979"/>
    </location>
</feature>
<dbReference type="EMBL" id="QRVN01000040">
    <property type="protein sequence ID" value="RGS45184.1"/>
    <property type="molecule type" value="Genomic_DNA"/>
</dbReference>
<proteinExistence type="predicted"/>
<dbReference type="InterPro" id="IPR036890">
    <property type="entry name" value="HATPase_C_sf"/>
</dbReference>
<dbReference type="Pfam" id="PF13020">
    <property type="entry name" value="NOV_C"/>
    <property type="match status" value="1"/>
</dbReference>
<evidence type="ECO:0000313" key="3">
    <source>
        <dbReference type="Proteomes" id="UP000286113"/>
    </source>
</evidence>
<evidence type="ECO:0000313" key="2">
    <source>
        <dbReference type="EMBL" id="RGS45184.1"/>
    </source>
</evidence>
<protein>
    <submittedName>
        <fullName evidence="2">DUF3883 domain-containing protein</fullName>
    </submittedName>
</protein>
<reference evidence="2 3" key="1">
    <citation type="submission" date="2018-08" db="EMBL/GenBank/DDBJ databases">
        <title>A genome reference for cultivated species of the human gut microbiota.</title>
        <authorList>
            <person name="Zou Y."/>
            <person name="Xue W."/>
            <person name="Luo G."/>
        </authorList>
    </citation>
    <scope>NUCLEOTIDE SEQUENCE [LARGE SCALE GENOMIC DNA]</scope>
    <source>
        <strain evidence="2 3">AF22-1</strain>
    </source>
</reference>